<organism evidence="1 2">
    <name type="scientific">Populus deltoides</name>
    <name type="common">Eastern poplar</name>
    <name type="synonym">Eastern cottonwood</name>
    <dbReference type="NCBI Taxonomy" id="3696"/>
    <lineage>
        <taxon>Eukaryota</taxon>
        <taxon>Viridiplantae</taxon>
        <taxon>Streptophyta</taxon>
        <taxon>Embryophyta</taxon>
        <taxon>Tracheophyta</taxon>
        <taxon>Spermatophyta</taxon>
        <taxon>Magnoliopsida</taxon>
        <taxon>eudicotyledons</taxon>
        <taxon>Gunneridae</taxon>
        <taxon>Pentapetalae</taxon>
        <taxon>rosids</taxon>
        <taxon>fabids</taxon>
        <taxon>Malpighiales</taxon>
        <taxon>Salicaceae</taxon>
        <taxon>Saliceae</taxon>
        <taxon>Populus</taxon>
    </lineage>
</organism>
<proteinExistence type="predicted"/>
<protein>
    <submittedName>
        <fullName evidence="1">Uncharacterized protein</fullName>
    </submittedName>
</protein>
<comment type="caution">
    <text evidence="1">The sequence shown here is derived from an EMBL/GenBank/DDBJ whole genome shotgun (WGS) entry which is preliminary data.</text>
</comment>
<evidence type="ECO:0000313" key="2">
    <source>
        <dbReference type="Proteomes" id="UP000807159"/>
    </source>
</evidence>
<evidence type="ECO:0000313" key="1">
    <source>
        <dbReference type="EMBL" id="KAH8513195.1"/>
    </source>
</evidence>
<keyword evidence="2" id="KW-1185">Reference proteome</keyword>
<dbReference type="AlphaFoldDB" id="A0A8T2Z778"/>
<dbReference type="Proteomes" id="UP000807159">
    <property type="component" value="Chromosome 3"/>
</dbReference>
<accession>A0A8T2Z778</accession>
<sequence>MEGSGAQQNLRVDTSTCRGPLVHSLQVKHDIQENDLTLQISDTWLIRLTLIEASKMGNQTVVILRAKLGAGDGGDNLNYRYSLCRQGLCKIGSLVQTLVNALGFIAQYDHHVNFLRLLYLPVDLQLDSLDSVKSAIGVLKVSVAFSCQER</sequence>
<reference evidence="1" key="1">
    <citation type="journal article" date="2021" name="J. Hered.">
        <title>Genome Assembly of Salicaceae Populus deltoides (Eastern Cottonwood) I-69 Based on Nanopore Sequencing and Hi-C Technologies.</title>
        <authorList>
            <person name="Bai S."/>
            <person name="Wu H."/>
            <person name="Zhang J."/>
            <person name="Pan Z."/>
            <person name="Zhao W."/>
            <person name="Li Z."/>
            <person name="Tong C."/>
        </authorList>
    </citation>
    <scope>NUCLEOTIDE SEQUENCE</scope>
    <source>
        <tissue evidence="1">Leaf</tissue>
    </source>
</reference>
<gene>
    <name evidence="1" type="ORF">H0E87_006472</name>
</gene>
<name>A0A8T2Z778_POPDE</name>
<dbReference type="EMBL" id="JACEGQ020000003">
    <property type="protein sequence ID" value="KAH8513195.1"/>
    <property type="molecule type" value="Genomic_DNA"/>
</dbReference>